<evidence type="ECO:0000256" key="2">
    <source>
        <dbReference type="SAM" id="MobiDB-lite"/>
    </source>
</evidence>
<dbReference type="GO" id="GO:0007023">
    <property type="term" value="P:post-chaperonin tubulin folding pathway"/>
    <property type="evidence" value="ECO:0007669"/>
    <property type="project" value="InterPro"/>
</dbReference>
<gene>
    <name evidence="5" type="primary">TFCD</name>
    <name evidence="5" type="ORF">Zm00014a_042695</name>
</gene>
<comment type="caution">
    <text evidence="5">The sequence shown here is derived from an EMBL/GenBank/DDBJ whole genome shotgun (WGS) entry which is preliminary data.</text>
</comment>
<dbReference type="Proteomes" id="UP000251960">
    <property type="component" value="Chromosome 5"/>
</dbReference>
<dbReference type="PANTHER" id="PTHR12658">
    <property type="entry name" value="BETA-TUBULIN COFACTOR D"/>
    <property type="match status" value="1"/>
</dbReference>
<dbReference type="SUPFAM" id="SSF48371">
    <property type="entry name" value="ARM repeat"/>
    <property type="match status" value="1"/>
</dbReference>
<dbReference type="InterPro" id="IPR011989">
    <property type="entry name" value="ARM-like"/>
</dbReference>
<sequence length="1238" mass="136523">MEEAAAAAAAAWASNAATPVPSEPMRSPPDAEASVDPTAVGDDEHDSKEVVLRRYFLQEWELVSAILHRVVAGGGVAESADVHRIRSIMDKYQEEGQLLEPYLENIVSPLMSLVRSKTMELGASTDELLDIIKPLCIIIYTLVTVCGYKSVIRFFPHQVSDLELAVALLEKCHTMSSATALRQESTGEMETKCVVLLWLYILVLIPFDISTVDTSIATADNVDGPEVVPLVTRILDICKDYLSSSGPMRRMSGLLLARLLTRPDMAKAFSSFMDWAHKMLLSVSDDFVDQFRSIGIVEALASIFKIGNRRALYDAVSGTWSDCSLVMKTNVSARSPLLRKFLVKLAQRVGLISLPPRLPSWQYKSISSSLGANLSSYTAGEVYSSGSREQVNIDQIGMCFLEEDMDVPEIAEEIIDLLLTGLRDSDTIVRWSAAKGIGRITACLTPALSEDVLSSILQLFSPGEGDGSWHGGCLALAELARRGLLLPSSFPDVVPVIIKALHYDVRRGPHSIGSHVNCRRAASAAFQENVGRQGTFPHGIDIVNTTDYFALASRSNSYLNVAVSVAQCKEYLYPFADELLCNKITHWEKSLRELAAQALALLVQYDMNYFGGHALEKLVPCTLSTDLCTRHGATLAAGEVALKLYQLGFTFTTDMQKTLSGIVPAIEKARLYRGKGGEIMRSAVSRFISCISIAGISLNDRTKKCLLETLNENLRHPNSQIQCAAVEALKHFIPTYLVSSGEKIASDIISKYVALLDDPNVAARRGAALALGILPFKFLMLKWMPVMSKLCSSCTIEDKPDDPDAEARVNSVRGLISVCETLTASFDQLSNGDSLYAYIKDYVMRALFRALDDYAVDNRGDVGSWVREAAMDALVRCMFILCKRDIVALRAVSATGHDSELGDMEVNASSTAYRLFDSGIAQDLVAGIAKQAVEKIDKIREIAIKTLQRILYHQEHLIPFIPHRELLEEIIPNSRDLEWAVPTVSYPRLVKLLQVSYYSKSVLSGLVISTGGLQESLKKASMSALVGYLQDSDINTNCEGKSREYLLSCDLLWGLQHYQKCDRVITPMFKTIEALFSKKVFLNKEGYSEFYSGLVDSVSSELKGSKDFTKLCAGLSILGYISSESDGTCTKAFSQLLTFLGHRYPKIRKAAADQVYLVLLQNDDLIVSENMDKAQELLAETCWEGDVEEARRRRSEINEMAGFRVTTSQKSGKQETRTVNPSTDENRSYSSLVDFSGY</sequence>
<feature type="region of interest" description="Disordered" evidence="2">
    <location>
        <begin position="1"/>
        <end position="45"/>
    </location>
</feature>
<name>A0A3L6ESL7_MAIZE</name>
<dbReference type="InterPro" id="IPR016024">
    <property type="entry name" value="ARM-type_fold"/>
</dbReference>
<dbReference type="GO" id="GO:0007021">
    <property type="term" value="P:tubulin complex assembly"/>
    <property type="evidence" value="ECO:0007669"/>
    <property type="project" value="InterPro"/>
</dbReference>
<dbReference type="EMBL" id="NCVQ01000006">
    <property type="protein sequence ID" value="PWZ23648.1"/>
    <property type="molecule type" value="Genomic_DNA"/>
</dbReference>
<reference evidence="5 6" key="1">
    <citation type="journal article" date="2018" name="Nat. Genet.">
        <title>Extensive intraspecific gene order and gene structural variations between Mo17 and other maize genomes.</title>
        <authorList>
            <person name="Sun S."/>
            <person name="Zhou Y."/>
            <person name="Chen J."/>
            <person name="Shi J."/>
            <person name="Zhao H."/>
            <person name="Zhao H."/>
            <person name="Song W."/>
            <person name="Zhang M."/>
            <person name="Cui Y."/>
            <person name="Dong X."/>
            <person name="Liu H."/>
            <person name="Ma X."/>
            <person name="Jiao Y."/>
            <person name="Wang B."/>
            <person name="Wei X."/>
            <person name="Stein J.C."/>
            <person name="Glaubitz J.C."/>
            <person name="Lu F."/>
            <person name="Yu G."/>
            <person name="Liang C."/>
            <person name="Fengler K."/>
            <person name="Li B."/>
            <person name="Rafalski A."/>
            <person name="Schnable P.S."/>
            <person name="Ware D.H."/>
            <person name="Buckler E.S."/>
            <person name="Lai J."/>
        </authorList>
    </citation>
    <scope>NUCLEOTIDE SEQUENCE [LARGE SCALE GENOMIC DNA]</scope>
    <source>
        <strain evidence="6">cv. Missouri 17</strain>
        <tissue evidence="5">Seedling</tissue>
    </source>
</reference>
<keyword evidence="1" id="KW-0143">Chaperone</keyword>
<evidence type="ECO:0000313" key="5">
    <source>
        <dbReference type="EMBL" id="PWZ23648.1"/>
    </source>
</evidence>
<dbReference type="AlphaFoldDB" id="A0A3L6ESL7"/>
<protein>
    <submittedName>
        <fullName evidence="5">Tubulin-folding cofactor D</fullName>
    </submittedName>
</protein>
<dbReference type="InterPro" id="IPR022577">
    <property type="entry name" value="TBCD_C"/>
</dbReference>
<feature type="compositionally biased region" description="Low complexity" evidence="2">
    <location>
        <begin position="1"/>
        <end position="17"/>
    </location>
</feature>
<evidence type="ECO:0000259" key="3">
    <source>
        <dbReference type="Pfam" id="PF12612"/>
    </source>
</evidence>
<dbReference type="InterPro" id="IPR058033">
    <property type="entry name" value="ARM_TBCD_2nd"/>
</dbReference>
<dbReference type="GO" id="GO:0048487">
    <property type="term" value="F:beta-tubulin binding"/>
    <property type="evidence" value="ECO:0007669"/>
    <property type="project" value="InterPro"/>
</dbReference>
<feature type="region of interest" description="Disordered" evidence="2">
    <location>
        <begin position="1206"/>
        <end position="1238"/>
    </location>
</feature>
<feature type="domain" description="Tubulin-folding cofactor D ARM repeats" evidence="4">
    <location>
        <begin position="337"/>
        <end position="516"/>
    </location>
</feature>
<accession>A0A3L6ESL7</accession>
<dbReference type="InterPro" id="IPR033162">
    <property type="entry name" value="TBCD"/>
</dbReference>
<dbReference type="PANTHER" id="PTHR12658:SF0">
    <property type="entry name" value="TUBULIN-SPECIFIC CHAPERONE D"/>
    <property type="match status" value="1"/>
</dbReference>
<dbReference type="Pfam" id="PF12612">
    <property type="entry name" value="TFCD_C"/>
    <property type="match status" value="1"/>
</dbReference>
<evidence type="ECO:0000259" key="4">
    <source>
        <dbReference type="Pfam" id="PF25767"/>
    </source>
</evidence>
<dbReference type="Gene3D" id="1.25.10.10">
    <property type="entry name" value="Leucine-rich Repeat Variant"/>
    <property type="match status" value="2"/>
</dbReference>
<dbReference type="Pfam" id="PF25767">
    <property type="entry name" value="ARM_TBCD_2nd"/>
    <property type="match status" value="1"/>
</dbReference>
<evidence type="ECO:0000256" key="1">
    <source>
        <dbReference type="ARBA" id="ARBA00023186"/>
    </source>
</evidence>
<evidence type="ECO:0000313" key="6">
    <source>
        <dbReference type="Proteomes" id="UP000251960"/>
    </source>
</evidence>
<dbReference type="ExpressionAtlas" id="A0A3L6ESL7">
    <property type="expression patterns" value="baseline and differential"/>
</dbReference>
<organism evidence="5 6">
    <name type="scientific">Zea mays</name>
    <name type="common">Maize</name>
    <dbReference type="NCBI Taxonomy" id="4577"/>
    <lineage>
        <taxon>Eukaryota</taxon>
        <taxon>Viridiplantae</taxon>
        <taxon>Streptophyta</taxon>
        <taxon>Embryophyta</taxon>
        <taxon>Tracheophyta</taxon>
        <taxon>Spermatophyta</taxon>
        <taxon>Magnoliopsida</taxon>
        <taxon>Liliopsida</taxon>
        <taxon>Poales</taxon>
        <taxon>Poaceae</taxon>
        <taxon>PACMAD clade</taxon>
        <taxon>Panicoideae</taxon>
        <taxon>Andropogonodae</taxon>
        <taxon>Andropogoneae</taxon>
        <taxon>Tripsacinae</taxon>
        <taxon>Zea</taxon>
    </lineage>
</organism>
<proteinExistence type="predicted"/>
<dbReference type="Pfam" id="PF23579">
    <property type="entry name" value="ARM_TBCD"/>
    <property type="match status" value="1"/>
</dbReference>
<dbReference type="GO" id="GO:0005096">
    <property type="term" value="F:GTPase activator activity"/>
    <property type="evidence" value="ECO:0007669"/>
    <property type="project" value="InterPro"/>
</dbReference>
<feature type="domain" description="Tubulin-folding cofactor D C-terminal" evidence="3">
    <location>
        <begin position="922"/>
        <end position="1110"/>
    </location>
</feature>